<dbReference type="Pfam" id="PF17921">
    <property type="entry name" value="Integrase_H2C2"/>
    <property type="match status" value="1"/>
</dbReference>
<dbReference type="Pfam" id="PF00078">
    <property type="entry name" value="RVT_1"/>
    <property type="match status" value="1"/>
</dbReference>
<dbReference type="GO" id="GO:0004519">
    <property type="term" value="F:endonuclease activity"/>
    <property type="evidence" value="ECO:0007669"/>
    <property type="project" value="UniProtKB-KW"/>
</dbReference>
<dbReference type="Gene3D" id="3.30.420.10">
    <property type="entry name" value="Ribonuclease H-like superfamily/Ribonuclease H"/>
    <property type="match status" value="1"/>
</dbReference>
<dbReference type="CDD" id="cd00303">
    <property type="entry name" value="retropepsin_like"/>
    <property type="match status" value="1"/>
</dbReference>
<dbReference type="Gene3D" id="2.40.70.10">
    <property type="entry name" value="Acid Proteases"/>
    <property type="match status" value="1"/>
</dbReference>
<dbReference type="Gene3D" id="3.10.10.10">
    <property type="entry name" value="HIV Type 1 Reverse Transcriptase, subunit A, domain 1"/>
    <property type="match status" value="1"/>
</dbReference>
<evidence type="ECO:0000313" key="10">
    <source>
        <dbReference type="Proteomes" id="UP000308199"/>
    </source>
</evidence>
<evidence type="ECO:0008006" key="11">
    <source>
        <dbReference type="Google" id="ProtNLM"/>
    </source>
</evidence>
<dbReference type="FunFam" id="3.30.70.270:FF:000020">
    <property type="entry name" value="Transposon Tf2-6 polyprotein-like Protein"/>
    <property type="match status" value="1"/>
</dbReference>
<dbReference type="Pfam" id="PF17919">
    <property type="entry name" value="RT_RNaseH_2"/>
    <property type="match status" value="1"/>
</dbReference>
<evidence type="ECO:0000256" key="3">
    <source>
        <dbReference type="ARBA" id="ARBA00022722"/>
    </source>
</evidence>
<dbReference type="InterPro" id="IPR050951">
    <property type="entry name" value="Retrovirus_Pol_polyprotein"/>
</dbReference>
<evidence type="ECO:0000256" key="4">
    <source>
        <dbReference type="ARBA" id="ARBA00022759"/>
    </source>
</evidence>
<dbReference type="CDD" id="cd09274">
    <property type="entry name" value="RNase_HI_RT_Ty3"/>
    <property type="match status" value="1"/>
</dbReference>
<keyword evidence="4" id="KW-0378">Hydrolase</keyword>
<dbReference type="EMBL" id="SGPK01000113">
    <property type="protein sequence ID" value="THH08105.1"/>
    <property type="molecule type" value="Genomic_DNA"/>
</dbReference>
<dbReference type="PANTHER" id="PTHR37984:SF5">
    <property type="entry name" value="PROTEIN NYNRIN-LIKE"/>
    <property type="match status" value="1"/>
</dbReference>
<dbReference type="InterPro" id="IPR000477">
    <property type="entry name" value="RT_dom"/>
</dbReference>
<dbReference type="InterPro" id="IPR012337">
    <property type="entry name" value="RNaseH-like_sf"/>
</dbReference>
<dbReference type="SUPFAM" id="SSF56672">
    <property type="entry name" value="DNA/RNA polymerases"/>
    <property type="match status" value="1"/>
</dbReference>
<comment type="caution">
    <text evidence="9">The sequence shown here is derived from an EMBL/GenBank/DDBJ whole genome shotgun (WGS) entry which is preliminary data.</text>
</comment>
<keyword evidence="4" id="KW-0255">Endonuclease</keyword>
<evidence type="ECO:0000256" key="2">
    <source>
        <dbReference type="ARBA" id="ARBA00022695"/>
    </source>
</evidence>
<dbReference type="InterPro" id="IPR001584">
    <property type="entry name" value="Integrase_cat-core"/>
</dbReference>
<dbReference type="PROSITE" id="PS50994">
    <property type="entry name" value="INTEGRASE"/>
    <property type="match status" value="1"/>
</dbReference>
<evidence type="ECO:0000256" key="6">
    <source>
        <dbReference type="ARBA" id="ARBA00023268"/>
    </source>
</evidence>
<dbReference type="OrthoDB" id="3341476at2759"/>
<accession>A0A4S4L9H7</accession>
<dbReference type="AlphaFoldDB" id="A0A4S4L9H7"/>
<dbReference type="CDD" id="cd01647">
    <property type="entry name" value="RT_LTR"/>
    <property type="match status" value="1"/>
</dbReference>
<dbReference type="Proteomes" id="UP000308199">
    <property type="component" value="Unassembled WGS sequence"/>
</dbReference>
<dbReference type="InterPro" id="IPR021109">
    <property type="entry name" value="Peptidase_aspartic_dom_sf"/>
</dbReference>
<evidence type="ECO:0000256" key="5">
    <source>
        <dbReference type="ARBA" id="ARBA00022884"/>
    </source>
</evidence>
<organism evidence="9 10">
    <name type="scientific">Phellinidium pouzarii</name>
    <dbReference type="NCBI Taxonomy" id="167371"/>
    <lineage>
        <taxon>Eukaryota</taxon>
        <taxon>Fungi</taxon>
        <taxon>Dikarya</taxon>
        <taxon>Basidiomycota</taxon>
        <taxon>Agaricomycotina</taxon>
        <taxon>Agaricomycetes</taxon>
        <taxon>Hymenochaetales</taxon>
        <taxon>Hymenochaetaceae</taxon>
        <taxon>Phellinidium</taxon>
    </lineage>
</organism>
<keyword evidence="10" id="KW-1185">Reference proteome</keyword>
<gene>
    <name evidence="9" type="ORF">EW145_g2929</name>
</gene>
<dbReference type="InterPro" id="IPR036397">
    <property type="entry name" value="RNaseH_sf"/>
</dbReference>
<proteinExistence type="predicted"/>
<dbReference type="Gene3D" id="1.10.340.70">
    <property type="match status" value="1"/>
</dbReference>
<dbReference type="PROSITE" id="PS50878">
    <property type="entry name" value="RT_POL"/>
    <property type="match status" value="1"/>
</dbReference>
<evidence type="ECO:0000259" key="7">
    <source>
        <dbReference type="PROSITE" id="PS50878"/>
    </source>
</evidence>
<dbReference type="GO" id="GO:0016779">
    <property type="term" value="F:nucleotidyltransferase activity"/>
    <property type="evidence" value="ECO:0007669"/>
    <property type="project" value="UniProtKB-KW"/>
</dbReference>
<dbReference type="InterPro" id="IPR041577">
    <property type="entry name" value="RT_RNaseH_2"/>
</dbReference>
<keyword evidence="2" id="KW-0548">Nucleotidyltransferase</keyword>
<protein>
    <recommendedName>
        <fullName evidence="11">Reverse transcriptase</fullName>
    </recommendedName>
</protein>
<sequence length="831" mass="95881">MDKNFALFHDIPTQTLKNPIKIYNVDGTPNVTGTITHYTWQYIDIQGTTIPTRFLLSTLGREDIIFGLPWLQKVNPTIDWNKGTLAFEHAPKLIISNLTCQEFLIQSKTTTATTLKQQKVTPQATLTLEQHIPKEYHDFLPLFDKQAASQFPPERNCDHAINLKPDFISKRAKVYQMSPQEREELDWFIDENLAKGYIRPSMSPQASPFFFVGKKDGTYRGCQDYHYLNEGTIKNAYPLPLISDLLDKLKGMKYFTKLDVRSGYNNICIKDGDQEKAAFITPRGLFEPTVMFFGLCNSPATFQKFMDEIYTKEIIAGAILIYMDDVLIFATTKSILHDKTIKVLTKMRDNDLYLKPEKCAFCVEKVEYLGLIISQDQIAMDPSKLTGVSHWPTPTKLKEVQQFLGFTNYYRRFINNYTSIAQPLDELKMKGIEWEWTPEREQAFQRLKSKFLEQPILTMPNFTKPFILETDASQKATGAVLHQYDANGNLKPCGYVSQALDSTQQRYEIYDRELLAIICGIKAWQHYLLGSPHKVTVWCDHKNLTYFCHSQHLNMRQARWHTMLQEYDLHITHKPGKTMIISDSMSRHPDYFDGEEEKITETVLPQELFIKALTMNLHTQIVNATKDDLLAQNIIKALMDKSIPPIRSVLSDWKQDQGLLLFKEQTYLPEDASLRREIVRRHHDPPVMGHPGIYKTIVLVRKHYWWPGLSAFVKQFIDGCTLCQQMKVNTHPLTPPLKPIEADKHAYPFLVVSMDFITDLPESQGFDSLFVIVDHILSKGIVLIPYNKTVDAVQMATLYFDNVYRWFGLPTKIISDRGPQFASQVFIPTHV</sequence>
<keyword evidence="5" id="KW-0694">RNA-binding</keyword>
<dbReference type="InterPro" id="IPR043502">
    <property type="entry name" value="DNA/RNA_pol_sf"/>
</dbReference>
<keyword evidence="1" id="KW-0808">Transferase</keyword>
<dbReference type="Gene3D" id="3.30.70.270">
    <property type="match status" value="2"/>
</dbReference>
<dbReference type="GO" id="GO:0015074">
    <property type="term" value="P:DNA integration"/>
    <property type="evidence" value="ECO:0007669"/>
    <property type="project" value="InterPro"/>
</dbReference>
<reference evidence="9 10" key="1">
    <citation type="submission" date="2019-02" db="EMBL/GenBank/DDBJ databases">
        <title>Genome sequencing of the rare red list fungi Phellinidium pouzarii.</title>
        <authorList>
            <person name="Buettner E."/>
            <person name="Kellner H."/>
        </authorList>
    </citation>
    <scope>NUCLEOTIDE SEQUENCE [LARGE SCALE GENOMIC DNA]</scope>
    <source>
        <strain evidence="9 10">DSM 108285</strain>
    </source>
</reference>
<dbReference type="InterPro" id="IPR043128">
    <property type="entry name" value="Rev_trsase/Diguanyl_cyclase"/>
</dbReference>
<evidence type="ECO:0000259" key="8">
    <source>
        <dbReference type="PROSITE" id="PS50994"/>
    </source>
</evidence>
<dbReference type="FunFam" id="3.10.20.370:FF:000001">
    <property type="entry name" value="Retrovirus-related Pol polyprotein from transposon 17.6-like protein"/>
    <property type="match status" value="1"/>
</dbReference>
<feature type="domain" description="Integrase catalytic" evidence="8">
    <location>
        <begin position="744"/>
        <end position="831"/>
    </location>
</feature>
<keyword evidence="3" id="KW-0540">Nuclease</keyword>
<name>A0A4S4L9H7_9AGAM</name>
<evidence type="ECO:0000313" key="9">
    <source>
        <dbReference type="EMBL" id="THH08105.1"/>
    </source>
</evidence>
<dbReference type="GO" id="GO:0003723">
    <property type="term" value="F:RNA binding"/>
    <property type="evidence" value="ECO:0007669"/>
    <property type="project" value="UniProtKB-KW"/>
</dbReference>
<dbReference type="GO" id="GO:0005634">
    <property type="term" value="C:nucleus"/>
    <property type="evidence" value="ECO:0007669"/>
    <property type="project" value="UniProtKB-ARBA"/>
</dbReference>
<dbReference type="PANTHER" id="PTHR37984">
    <property type="entry name" value="PROTEIN CBG26694"/>
    <property type="match status" value="1"/>
</dbReference>
<feature type="domain" description="Reverse transcriptase" evidence="7">
    <location>
        <begin position="193"/>
        <end position="373"/>
    </location>
</feature>
<evidence type="ECO:0000256" key="1">
    <source>
        <dbReference type="ARBA" id="ARBA00022679"/>
    </source>
</evidence>
<keyword evidence="6" id="KW-0511">Multifunctional enzyme</keyword>
<dbReference type="SUPFAM" id="SSF53098">
    <property type="entry name" value="Ribonuclease H-like"/>
    <property type="match status" value="1"/>
</dbReference>
<dbReference type="InterPro" id="IPR041588">
    <property type="entry name" value="Integrase_H2C2"/>
</dbReference>